<organism evidence="6 7">
    <name type="scientific">Actinoallomurus vinaceus</name>
    <dbReference type="NCBI Taxonomy" id="1080074"/>
    <lineage>
        <taxon>Bacteria</taxon>
        <taxon>Bacillati</taxon>
        <taxon>Actinomycetota</taxon>
        <taxon>Actinomycetes</taxon>
        <taxon>Streptosporangiales</taxon>
        <taxon>Thermomonosporaceae</taxon>
        <taxon>Actinoallomurus</taxon>
    </lineage>
</organism>
<dbReference type="EMBL" id="BAABHK010000005">
    <property type="protein sequence ID" value="GAA4628020.1"/>
    <property type="molecule type" value="Genomic_DNA"/>
</dbReference>
<dbReference type="Proteomes" id="UP001501442">
    <property type="component" value="Unassembled WGS sequence"/>
</dbReference>
<dbReference type="Pfam" id="PF13463">
    <property type="entry name" value="HTH_27"/>
    <property type="match status" value="1"/>
</dbReference>
<keyword evidence="1" id="KW-0805">Transcription regulation</keyword>
<dbReference type="SUPFAM" id="SSF46785">
    <property type="entry name" value="Winged helix' DNA-binding domain"/>
    <property type="match status" value="1"/>
</dbReference>
<evidence type="ECO:0000256" key="3">
    <source>
        <dbReference type="ARBA" id="ARBA00023163"/>
    </source>
</evidence>
<sequence>MSADARSLTELFATASLGAPEKAVGFVMWRVLHRYLREVDRALAPLDLTHLQFMTLAMAGWLGRTDEPVTQARLARSSDIHPMQISHMLKTLETKGMVVRPRGADVRTKHVEVTEAGVTALRDALPLVIDVQQRLFGDAGGPDGDLLNTLLSLEERPQDEPRPIENTERPGDSTPERSVFS</sequence>
<evidence type="ECO:0000259" key="5">
    <source>
        <dbReference type="PROSITE" id="PS50995"/>
    </source>
</evidence>
<dbReference type="PANTHER" id="PTHR33164">
    <property type="entry name" value="TRANSCRIPTIONAL REGULATOR, MARR FAMILY"/>
    <property type="match status" value="1"/>
</dbReference>
<evidence type="ECO:0000256" key="4">
    <source>
        <dbReference type="SAM" id="MobiDB-lite"/>
    </source>
</evidence>
<protein>
    <recommendedName>
        <fullName evidence="5">HTH marR-type domain-containing protein</fullName>
    </recommendedName>
</protein>
<dbReference type="Gene3D" id="1.10.10.10">
    <property type="entry name" value="Winged helix-like DNA-binding domain superfamily/Winged helix DNA-binding domain"/>
    <property type="match status" value="1"/>
</dbReference>
<keyword evidence="3" id="KW-0804">Transcription</keyword>
<feature type="region of interest" description="Disordered" evidence="4">
    <location>
        <begin position="153"/>
        <end position="181"/>
    </location>
</feature>
<keyword evidence="2" id="KW-0238">DNA-binding</keyword>
<dbReference type="InterPro" id="IPR036390">
    <property type="entry name" value="WH_DNA-bd_sf"/>
</dbReference>
<dbReference type="InterPro" id="IPR039422">
    <property type="entry name" value="MarR/SlyA-like"/>
</dbReference>
<reference evidence="7" key="1">
    <citation type="journal article" date="2019" name="Int. J. Syst. Evol. Microbiol.">
        <title>The Global Catalogue of Microorganisms (GCM) 10K type strain sequencing project: providing services to taxonomists for standard genome sequencing and annotation.</title>
        <authorList>
            <consortium name="The Broad Institute Genomics Platform"/>
            <consortium name="The Broad Institute Genome Sequencing Center for Infectious Disease"/>
            <person name="Wu L."/>
            <person name="Ma J."/>
        </authorList>
    </citation>
    <scope>NUCLEOTIDE SEQUENCE [LARGE SCALE GENOMIC DNA]</scope>
    <source>
        <strain evidence="7">JCM 17939</strain>
    </source>
</reference>
<keyword evidence="7" id="KW-1185">Reference proteome</keyword>
<dbReference type="InterPro" id="IPR000835">
    <property type="entry name" value="HTH_MarR-typ"/>
</dbReference>
<name>A0ABP8UAX3_9ACTN</name>
<feature type="domain" description="HTH marR-type" evidence="5">
    <location>
        <begin position="21"/>
        <end position="159"/>
    </location>
</feature>
<dbReference type="SMART" id="SM00347">
    <property type="entry name" value="HTH_MARR"/>
    <property type="match status" value="1"/>
</dbReference>
<evidence type="ECO:0000256" key="2">
    <source>
        <dbReference type="ARBA" id="ARBA00023125"/>
    </source>
</evidence>
<evidence type="ECO:0000313" key="7">
    <source>
        <dbReference type="Proteomes" id="UP001501442"/>
    </source>
</evidence>
<gene>
    <name evidence="6" type="ORF">GCM10023196_042660</name>
</gene>
<evidence type="ECO:0000256" key="1">
    <source>
        <dbReference type="ARBA" id="ARBA00023015"/>
    </source>
</evidence>
<accession>A0ABP8UAX3</accession>
<feature type="compositionally biased region" description="Basic and acidic residues" evidence="4">
    <location>
        <begin position="153"/>
        <end position="175"/>
    </location>
</feature>
<comment type="caution">
    <text evidence="6">The sequence shown here is derived from an EMBL/GenBank/DDBJ whole genome shotgun (WGS) entry which is preliminary data.</text>
</comment>
<dbReference type="RefSeq" id="WP_345432669.1">
    <property type="nucleotide sequence ID" value="NZ_BAABHK010000005.1"/>
</dbReference>
<proteinExistence type="predicted"/>
<evidence type="ECO:0000313" key="6">
    <source>
        <dbReference type="EMBL" id="GAA4628020.1"/>
    </source>
</evidence>
<dbReference type="PROSITE" id="PS50995">
    <property type="entry name" value="HTH_MARR_2"/>
    <property type="match status" value="1"/>
</dbReference>
<dbReference type="InterPro" id="IPR036388">
    <property type="entry name" value="WH-like_DNA-bd_sf"/>
</dbReference>
<dbReference type="PANTHER" id="PTHR33164:SF64">
    <property type="entry name" value="TRANSCRIPTIONAL REGULATOR SLYA"/>
    <property type="match status" value="1"/>
</dbReference>